<feature type="compositionally biased region" description="Basic and acidic residues" evidence="1">
    <location>
        <begin position="75"/>
        <end position="90"/>
    </location>
</feature>
<proteinExistence type="predicted"/>
<organism evidence="2 3">
    <name type="scientific">Paragonimus westermani</name>
    <dbReference type="NCBI Taxonomy" id="34504"/>
    <lineage>
        <taxon>Eukaryota</taxon>
        <taxon>Metazoa</taxon>
        <taxon>Spiralia</taxon>
        <taxon>Lophotrochozoa</taxon>
        <taxon>Platyhelminthes</taxon>
        <taxon>Trematoda</taxon>
        <taxon>Digenea</taxon>
        <taxon>Plagiorchiida</taxon>
        <taxon>Troglotremata</taxon>
        <taxon>Troglotrematidae</taxon>
        <taxon>Paragonimus</taxon>
    </lineage>
</organism>
<dbReference type="PANTHER" id="PTHR33053">
    <property type="entry name" value="PROTEIN, PUTATIVE-RELATED"/>
    <property type="match status" value="1"/>
</dbReference>
<dbReference type="AlphaFoldDB" id="A0A5J4NHZ7"/>
<gene>
    <name evidence="2" type="ORF">DEA37_0012125</name>
</gene>
<feature type="compositionally biased region" description="Basic residues" evidence="1">
    <location>
        <begin position="52"/>
        <end position="74"/>
    </location>
</feature>
<comment type="caution">
    <text evidence="2">The sequence shown here is derived from an EMBL/GenBank/DDBJ whole genome shotgun (WGS) entry which is preliminary data.</text>
</comment>
<name>A0A5J4NHZ7_9TREM</name>
<evidence type="ECO:0000313" key="2">
    <source>
        <dbReference type="EMBL" id="KAA3675266.1"/>
    </source>
</evidence>
<keyword evidence="3" id="KW-1185">Reference proteome</keyword>
<evidence type="ECO:0008006" key="4">
    <source>
        <dbReference type="Google" id="ProtNLM"/>
    </source>
</evidence>
<dbReference type="Proteomes" id="UP000324629">
    <property type="component" value="Unassembled WGS sequence"/>
</dbReference>
<protein>
    <recommendedName>
        <fullName evidence="4">DUF4806 domain-containing protein</fullName>
    </recommendedName>
</protein>
<sequence length="390" mass="43443">MPPPPSAMITPPPNPSILNEPTTQTQQTVPESIEPTDNVELFHPPPSETRCGRSRKLPVRKVQKITRSHPCARRATREHSRDDVVGTNERKRTPAEVVRAIAVGARLSLKAVGIMLSHSREVFPQLPLDARTVLGTPRKCACTFIEGGEYVHFGLAECISHAVRGRWTGDVNILRLQLHIDGLTLFNSSRLQLWPILERLISPFTPVFVVGLFCGLSKPVNVAEYLDSVIEDLSIVLRDGLLLSTYNRHVQVVLDCLVDDAPARAFIHQSFFLSNKTMLALMNTFTFRCIRLLTFLSGVGGTSTGECTRNVMRTLLTDELAKTINWRGVNNRVSISSSPLYAAIVESIMKKAYPGVSQADVKGTIQRWIQKARLRAWKEADDLVTKIFAM</sequence>
<feature type="region of interest" description="Disordered" evidence="1">
    <location>
        <begin position="1"/>
        <end position="90"/>
    </location>
</feature>
<evidence type="ECO:0000256" key="1">
    <source>
        <dbReference type="SAM" id="MobiDB-lite"/>
    </source>
</evidence>
<accession>A0A5J4NHZ7</accession>
<evidence type="ECO:0000313" key="3">
    <source>
        <dbReference type="Proteomes" id="UP000324629"/>
    </source>
</evidence>
<reference evidence="2 3" key="1">
    <citation type="journal article" date="2019" name="Gigascience">
        <title>Whole-genome sequence of the oriental lung fluke Paragonimus westermani.</title>
        <authorList>
            <person name="Oey H."/>
            <person name="Zakrzewski M."/>
            <person name="Narain K."/>
            <person name="Devi K.R."/>
            <person name="Agatsuma T."/>
            <person name="Nawaratna S."/>
            <person name="Gobert G.N."/>
            <person name="Jones M.K."/>
            <person name="Ragan M.A."/>
            <person name="McManus D.P."/>
            <person name="Krause L."/>
        </authorList>
    </citation>
    <scope>NUCLEOTIDE SEQUENCE [LARGE SCALE GENOMIC DNA]</scope>
    <source>
        <strain evidence="2 3">IND2009</strain>
    </source>
</reference>
<dbReference type="EMBL" id="QNGE01002625">
    <property type="protein sequence ID" value="KAA3675266.1"/>
    <property type="molecule type" value="Genomic_DNA"/>
</dbReference>
<feature type="compositionally biased region" description="Pro residues" evidence="1">
    <location>
        <begin position="1"/>
        <end position="15"/>
    </location>
</feature>